<sequence>MSGSLNTTTGQASLPSLRKSVTVFTAPGQRGRDGAASVLPIPGVGSRVSVVGSSSNHEGESRSMLGFLNALRPNRSSLTAIGPDGASASLRRVVGAGDDPLLAGLASSDLTATKAVADIYYSQTKETAAENARLRAALQQQEVDSVQVVQFLEGKLKEVETEAQAYKAGIAQLLDAHRHAEEALQTQYSDMVRERDTELTRYASVTTKLHDDLRQASRYVQQRQEHTVELQQLQKQLEDLVVAHEKEVAALHFQTVDRKLKLIALEKAMRAEFDALVEARAAAALEDRFQGVLQRTRRLEEEKASMTHDIHNLMQLTTDIDAERVLVRRQAAVQQQAHRELAQHAMARGRLKEQADLKIFELEEQVRELTARQRAVRAELEAGYQARLAAVEAELKATRTSLQTHRAELQHMRQLTARVVGERSELENFFHTALADCQRYRQGIAAAAGANAANNTATTTSRGTLLAESVDWGGLSGGTATVPAVASAAPSPSPSLAATLKDGGVFFEDLPWRDKEKVIKSLLFFLNANYYKSSSPPPPPPPAAAPIGSLP</sequence>
<comment type="caution">
    <text evidence="3">The sequence shown here is derived from an EMBL/GenBank/DDBJ whole genome shotgun (WGS) entry which is preliminary data.</text>
</comment>
<organism evidence="3 4">
    <name type="scientific">Novymonas esmeraldas</name>
    <dbReference type="NCBI Taxonomy" id="1808958"/>
    <lineage>
        <taxon>Eukaryota</taxon>
        <taxon>Discoba</taxon>
        <taxon>Euglenozoa</taxon>
        <taxon>Kinetoplastea</taxon>
        <taxon>Metakinetoplastina</taxon>
        <taxon>Trypanosomatida</taxon>
        <taxon>Trypanosomatidae</taxon>
        <taxon>Novymonas</taxon>
    </lineage>
</organism>
<dbReference type="PANTHER" id="PTHR14845">
    <property type="entry name" value="COILED-COIL DOMAIN-CONTAINING 166"/>
    <property type="match status" value="1"/>
</dbReference>
<feature type="compositionally biased region" description="Pro residues" evidence="2">
    <location>
        <begin position="535"/>
        <end position="544"/>
    </location>
</feature>
<feature type="coiled-coil region" evidence="1">
    <location>
        <begin position="352"/>
        <end position="408"/>
    </location>
</feature>
<evidence type="ECO:0000256" key="1">
    <source>
        <dbReference type="SAM" id="Coils"/>
    </source>
</evidence>
<dbReference type="AlphaFoldDB" id="A0AAW0F1R0"/>
<dbReference type="PANTHER" id="PTHR14845:SF6">
    <property type="entry name" value="BASAL BODY-ORIENTATION FACTOR 1"/>
    <property type="match status" value="1"/>
</dbReference>
<name>A0AAW0F1R0_9TRYP</name>
<evidence type="ECO:0000256" key="2">
    <source>
        <dbReference type="SAM" id="MobiDB-lite"/>
    </source>
</evidence>
<keyword evidence="4" id="KW-1185">Reference proteome</keyword>
<evidence type="ECO:0000313" key="3">
    <source>
        <dbReference type="EMBL" id="KAK7199008.1"/>
    </source>
</evidence>
<proteinExistence type="predicted"/>
<evidence type="ECO:0000313" key="4">
    <source>
        <dbReference type="Proteomes" id="UP001430356"/>
    </source>
</evidence>
<feature type="coiled-coil region" evidence="1">
    <location>
        <begin position="149"/>
        <end position="176"/>
    </location>
</feature>
<accession>A0AAW0F1R0</accession>
<feature type="region of interest" description="Disordered" evidence="2">
    <location>
        <begin position="532"/>
        <end position="551"/>
    </location>
</feature>
<keyword evidence="1" id="KW-0175">Coiled coil</keyword>
<reference evidence="3 4" key="1">
    <citation type="journal article" date="2021" name="MBio">
        <title>A New Model Trypanosomatid, Novymonas esmeraldas: Genomic Perception of Its 'Candidatus Pandoraea novymonadis' Endosymbiont.</title>
        <authorList>
            <person name="Zakharova A."/>
            <person name="Saura A."/>
            <person name="Butenko A."/>
            <person name="Podesvova L."/>
            <person name="Warmusova S."/>
            <person name="Kostygov A.Y."/>
            <person name="Nenarokova A."/>
            <person name="Lukes J."/>
            <person name="Opperdoes F.R."/>
            <person name="Yurchenko V."/>
        </authorList>
    </citation>
    <scope>NUCLEOTIDE SEQUENCE [LARGE SCALE GENOMIC DNA]</scope>
    <source>
        <strain evidence="3 4">E262AT.01</strain>
    </source>
</reference>
<protein>
    <submittedName>
        <fullName evidence="3">Uncharacterized protein</fullName>
    </submittedName>
</protein>
<feature type="coiled-coil region" evidence="1">
    <location>
        <begin position="216"/>
        <end position="250"/>
    </location>
</feature>
<dbReference type="Proteomes" id="UP001430356">
    <property type="component" value="Unassembled WGS sequence"/>
</dbReference>
<dbReference type="EMBL" id="JAECZO010000198">
    <property type="protein sequence ID" value="KAK7199008.1"/>
    <property type="molecule type" value="Genomic_DNA"/>
</dbReference>
<gene>
    <name evidence="3" type="ORF">NESM_000868500</name>
</gene>